<dbReference type="InterPro" id="IPR004108">
    <property type="entry name" value="Fe_hydrogenase_lsu_C"/>
</dbReference>
<feature type="domain" description="4Fe-4S ferredoxin-type" evidence="4">
    <location>
        <begin position="137"/>
        <end position="167"/>
    </location>
</feature>
<name>A8S7D7_9FIRM</name>
<dbReference type="HOGENOM" id="CLU_039046_0_1_9"/>
<organism evidence="5 6">
    <name type="scientific">Faecalibacterium prausnitzii M21/2</name>
    <dbReference type="NCBI Taxonomy" id="411485"/>
    <lineage>
        <taxon>Bacteria</taxon>
        <taxon>Bacillati</taxon>
        <taxon>Bacillota</taxon>
        <taxon>Clostridia</taxon>
        <taxon>Eubacteriales</taxon>
        <taxon>Oscillospiraceae</taxon>
        <taxon>Faecalibacterium</taxon>
    </lineage>
</organism>
<keyword evidence="3" id="KW-0411">Iron-sulfur</keyword>
<reference evidence="5 6" key="1">
    <citation type="submission" date="2007-09" db="EMBL/GenBank/DDBJ databases">
        <title>Draft genome sequence of Faecalibacterium prausnitzii M21/2.</title>
        <authorList>
            <person name="Sudarsanam P."/>
            <person name="Ley R."/>
            <person name="Guruge J."/>
            <person name="Turnbaugh P.J."/>
            <person name="Mahowald M."/>
            <person name="Liep D."/>
            <person name="Gordon J."/>
        </authorList>
    </citation>
    <scope>NUCLEOTIDE SEQUENCE [LARGE SCALE GENOMIC DNA]</scope>
    <source>
        <strain evidence="5 6">M21/2</strain>
    </source>
</reference>
<comment type="caution">
    <text evidence="5">The sequence shown here is derived from an EMBL/GenBank/DDBJ whole genome shotgun (WGS) entry which is preliminary data.</text>
</comment>
<dbReference type="CDD" id="cd10549">
    <property type="entry name" value="MtMvhB_like"/>
    <property type="match status" value="1"/>
</dbReference>
<evidence type="ECO:0000256" key="3">
    <source>
        <dbReference type="ARBA" id="ARBA00023014"/>
    </source>
</evidence>
<dbReference type="GO" id="GO:0051536">
    <property type="term" value="F:iron-sulfur cluster binding"/>
    <property type="evidence" value="ECO:0007669"/>
    <property type="project" value="UniProtKB-KW"/>
</dbReference>
<dbReference type="NCBIfam" id="TIGR04105">
    <property type="entry name" value="FeFe_hydrog_B1"/>
    <property type="match status" value="1"/>
</dbReference>
<dbReference type="InterPro" id="IPR017900">
    <property type="entry name" value="4Fe4S_Fe_S_CS"/>
</dbReference>
<accession>A8S7D7</accession>
<dbReference type="SUPFAM" id="SSF53920">
    <property type="entry name" value="Fe-only hydrogenase"/>
    <property type="match status" value="1"/>
</dbReference>
<dbReference type="GO" id="GO:0046872">
    <property type="term" value="F:metal ion binding"/>
    <property type="evidence" value="ECO:0007669"/>
    <property type="project" value="UniProtKB-KW"/>
</dbReference>
<dbReference type="Gene3D" id="3.40.950.10">
    <property type="entry name" value="Fe-only Hydrogenase (Larger Subunit), Chain L, domain 3"/>
    <property type="match status" value="1"/>
</dbReference>
<dbReference type="AlphaFoldDB" id="A8S7D7"/>
<feature type="domain" description="4Fe-4S ferredoxin-type" evidence="4">
    <location>
        <begin position="168"/>
        <end position="197"/>
    </location>
</feature>
<dbReference type="SUPFAM" id="SSF54862">
    <property type="entry name" value="4Fe-4S ferredoxins"/>
    <property type="match status" value="1"/>
</dbReference>
<reference evidence="5 6" key="2">
    <citation type="submission" date="2007-09" db="EMBL/GenBank/DDBJ databases">
        <authorList>
            <person name="Fulton L."/>
            <person name="Clifton S."/>
            <person name="Fulton B."/>
            <person name="Xu J."/>
            <person name="Minx P."/>
            <person name="Pepin K.H."/>
            <person name="Johnson M."/>
            <person name="Thiruvilangam P."/>
            <person name="Bhonagiri V."/>
            <person name="Nash W.E."/>
            <person name="Mardis E.R."/>
            <person name="Wilson R.K."/>
        </authorList>
    </citation>
    <scope>NUCLEOTIDE SEQUENCE [LARGE SCALE GENOMIC DNA]</scope>
    <source>
        <strain evidence="5 6">M21/2</strain>
    </source>
</reference>
<dbReference type="PANTHER" id="PTHR11615">
    <property type="entry name" value="NITRATE, FORMATE, IRON DEHYDROGENASE"/>
    <property type="match status" value="1"/>
</dbReference>
<dbReference type="InterPro" id="IPR017896">
    <property type="entry name" value="4Fe4S_Fe-S-bd"/>
</dbReference>
<dbReference type="InterPro" id="IPR009016">
    <property type="entry name" value="Fe_hydrogenase"/>
</dbReference>
<dbReference type="PROSITE" id="PS51379">
    <property type="entry name" value="4FE4S_FER_2"/>
    <property type="match status" value="3"/>
</dbReference>
<dbReference type="Pfam" id="PF02906">
    <property type="entry name" value="Fe_hyd_lg_C"/>
    <property type="match status" value="1"/>
</dbReference>
<sequence>MLCTQGRRLRFLAVSEQGEIGMSFRGINTTVIQIRRQVFTEVARMAYANVKGEQANHLMRKIPYTIIPGEEGKLRKDIFLERAIVEERVRLAMGLPTRRMDEHNSVVSGLEDASIADKYYDPPLVNVIKFACNRCPEKLVKVSDLCQGCLAHPCMEVCPKKAITWESGRSTIDQDKCIKCGRCVTVCPYNAIVKTERPCAAACGMGAIHSDELGRAEIDYSKCVSCGQCLVNCPFGAIADKGQIYQLIQGFNRGDRIYALVAPAFINQFPSLASTGKLKSALKAIGFCDVVEVAIGADLCTVDEAHDFLEEVPEKLDFMATSCCPAWSMMAKTAFPGLAKNISMTMTPMVFTARMMKQADPDARMCFIGPCAAKKLEASRRTVRSDVDFVLTFEELAGIIEAKDLDLDNLEVDPAEMDLCYASAAGRGFAQSGGVAKAVADKIKEWRPDMEVKIASAQGLADCKKLLMLAKAGKYNGYLLEGMGCPGGCIGGAGTIADPVRTAAVLNKYVKDATFTDPEQSAFMSNIHMLKDDPNFEV</sequence>
<evidence type="ECO:0000313" key="5">
    <source>
        <dbReference type="EMBL" id="EDP22669.1"/>
    </source>
</evidence>
<dbReference type="Proteomes" id="UP000005945">
    <property type="component" value="Unassembled WGS sequence"/>
</dbReference>
<dbReference type="Pfam" id="PF12837">
    <property type="entry name" value="Fer4_6"/>
    <property type="match status" value="1"/>
</dbReference>
<dbReference type="Gene3D" id="3.30.70.20">
    <property type="match status" value="2"/>
</dbReference>
<proteinExistence type="predicted"/>
<dbReference type="PROSITE" id="PS00198">
    <property type="entry name" value="4FE4S_FER_1"/>
    <property type="match status" value="2"/>
</dbReference>
<dbReference type="EMBL" id="ABED02000017">
    <property type="protein sequence ID" value="EDP22669.1"/>
    <property type="molecule type" value="Genomic_DNA"/>
</dbReference>
<keyword evidence="1" id="KW-0479">Metal-binding</keyword>
<gene>
    <name evidence="5" type="ORF">FAEPRAM212_00449</name>
</gene>
<keyword evidence="2" id="KW-0408">Iron</keyword>
<dbReference type="InterPro" id="IPR027631">
    <property type="entry name" value="Mono_FeFe_hydrog"/>
</dbReference>
<feature type="domain" description="4Fe-4S ferredoxin-type" evidence="4">
    <location>
        <begin position="214"/>
        <end position="243"/>
    </location>
</feature>
<evidence type="ECO:0000256" key="2">
    <source>
        <dbReference type="ARBA" id="ARBA00023004"/>
    </source>
</evidence>
<evidence type="ECO:0000259" key="4">
    <source>
        <dbReference type="PROSITE" id="PS51379"/>
    </source>
</evidence>
<dbReference type="InterPro" id="IPR050340">
    <property type="entry name" value="Cytosolic_Fe-S_CAF"/>
</dbReference>
<evidence type="ECO:0000313" key="6">
    <source>
        <dbReference type="Proteomes" id="UP000005945"/>
    </source>
</evidence>
<dbReference type="Pfam" id="PF00037">
    <property type="entry name" value="Fer4"/>
    <property type="match status" value="1"/>
</dbReference>
<evidence type="ECO:0000256" key="1">
    <source>
        <dbReference type="ARBA" id="ARBA00022723"/>
    </source>
</evidence>
<protein>
    <submittedName>
        <fullName evidence="5">4Fe-4S binding domain protein</fullName>
    </submittedName>
</protein>